<reference evidence="2" key="1">
    <citation type="submission" date="2021-12" db="EMBL/GenBank/DDBJ databases">
        <title>Alicyclobacillaceae gen. nov., sp. nov., isolated from chalcocite enrichment system.</title>
        <authorList>
            <person name="Jiang Z."/>
        </authorList>
    </citation>
    <scope>NUCLEOTIDE SEQUENCE</scope>
    <source>
        <strain evidence="2">MYW30-H2</strain>
    </source>
</reference>
<sequence>MSEHKPITDQELNEILARCEAATPGPWMLHGNEGTKVIIAGDYAYQEKPDLIIDICSANNDDIFISHAREDVPRLAAEVKRLKAENERLQQVLKQISSFRHCCDDYRGYCGAVEIATEALEGDNK</sequence>
<dbReference type="Proteomes" id="UP000830167">
    <property type="component" value="Chromosome"/>
</dbReference>
<name>A0ABY4CLF0_9BACL</name>
<evidence type="ECO:0000256" key="1">
    <source>
        <dbReference type="SAM" id="Coils"/>
    </source>
</evidence>
<keyword evidence="3" id="KW-1185">Reference proteome</keyword>
<proteinExistence type="predicted"/>
<evidence type="ECO:0000313" key="3">
    <source>
        <dbReference type="Proteomes" id="UP000830167"/>
    </source>
</evidence>
<protein>
    <recommendedName>
        <fullName evidence="4">Ead/Ea22-like family protein</fullName>
    </recommendedName>
</protein>
<dbReference type="EMBL" id="CP089291">
    <property type="protein sequence ID" value="UOF90814.1"/>
    <property type="molecule type" value="Genomic_DNA"/>
</dbReference>
<feature type="coiled-coil region" evidence="1">
    <location>
        <begin position="65"/>
        <end position="99"/>
    </location>
</feature>
<organism evidence="2 3">
    <name type="scientific">Fodinisporobacter ferrooxydans</name>
    <dbReference type="NCBI Taxonomy" id="2901836"/>
    <lineage>
        <taxon>Bacteria</taxon>
        <taxon>Bacillati</taxon>
        <taxon>Bacillota</taxon>
        <taxon>Bacilli</taxon>
        <taxon>Bacillales</taxon>
        <taxon>Alicyclobacillaceae</taxon>
        <taxon>Fodinisporobacter</taxon>
    </lineage>
</organism>
<keyword evidence="1" id="KW-0175">Coiled coil</keyword>
<evidence type="ECO:0008006" key="4">
    <source>
        <dbReference type="Google" id="ProtNLM"/>
    </source>
</evidence>
<dbReference type="RefSeq" id="WP_347437510.1">
    <property type="nucleotide sequence ID" value="NZ_CP089291.1"/>
</dbReference>
<gene>
    <name evidence="2" type="ORF">LSG31_00580</name>
</gene>
<accession>A0ABY4CLF0</accession>
<evidence type="ECO:0000313" key="2">
    <source>
        <dbReference type="EMBL" id="UOF90814.1"/>
    </source>
</evidence>